<comment type="similarity">
    <text evidence="1">Belongs to the TRAFAC class TrmE-Era-EngA-EngB-Septin-like GTPase superfamily. Septin GTPase family.</text>
</comment>
<keyword evidence="6" id="KW-1185">Reference proteome</keyword>
<evidence type="ECO:0000259" key="4">
    <source>
        <dbReference type="PROSITE" id="PS51719"/>
    </source>
</evidence>
<organism evidence="5 6">
    <name type="scientific">Coccomyxa viridis</name>
    <dbReference type="NCBI Taxonomy" id="1274662"/>
    <lineage>
        <taxon>Eukaryota</taxon>
        <taxon>Viridiplantae</taxon>
        <taxon>Chlorophyta</taxon>
        <taxon>core chlorophytes</taxon>
        <taxon>Trebouxiophyceae</taxon>
        <taxon>Trebouxiophyceae incertae sedis</taxon>
        <taxon>Coccomyxaceae</taxon>
        <taxon>Coccomyxa</taxon>
    </lineage>
</organism>
<feature type="domain" description="Septin-type G" evidence="4">
    <location>
        <begin position="114"/>
        <end position="392"/>
    </location>
</feature>
<keyword evidence="1" id="KW-0547">Nucleotide-binding</keyword>
<dbReference type="EMBL" id="CAXHTA020000016">
    <property type="protein sequence ID" value="CAL5226803.1"/>
    <property type="molecule type" value="Genomic_DNA"/>
</dbReference>
<accession>A0ABP1G833</accession>
<keyword evidence="2" id="KW-0175">Coiled coil</keyword>
<evidence type="ECO:0000256" key="2">
    <source>
        <dbReference type="SAM" id="Coils"/>
    </source>
</evidence>
<dbReference type="Proteomes" id="UP001497392">
    <property type="component" value="Unassembled WGS sequence"/>
</dbReference>
<feature type="compositionally biased region" description="Basic and acidic residues" evidence="3">
    <location>
        <begin position="1"/>
        <end position="29"/>
    </location>
</feature>
<keyword evidence="1" id="KW-0342">GTP-binding</keyword>
<comment type="caution">
    <text evidence="5">The sequence shown here is derived from an EMBL/GenBank/DDBJ whole genome shotgun (WGS) entry which is preliminary data.</text>
</comment>
<feature type="coiled-coil region" evidence="2">
    <location>
        <begin position="543"/>
        <end position="571"/>
    </location>
</feature>
<name>A0ABP1G833_9CHLO</name>
<dbReference type="InterPro" id="IPR001466">
    <property type="entry name" value="Beta-lactam-related"/>
</dbReference>
<reference evidence="5 6" key="1">
    <citation type="submission" date="2024-06" db="EMBL/GenBank/DDBJ databases">
        <authorList>
            <person name="Kraege A."/>
            <person name="Thomma B."/>
        </authorList>
    </citation>
    <scope>NUCLEOTIDE SEQUENCE [LARGE SCALE GENOMIC DNA]</scope>
</reference>
<evidence type="ECO:0000256" key="3">
    <source>
        <dbReference type="SAM" id="MobiDB-lite"/>
    </source>
</evidence>
<dbReference type="SUPFAM" id="SSF52540">
    <property type="entry name" value="P-loop containing nucleoside triphosphate hydrolases"/>
    <property type="match status" value="1"/>
</dbReference>
<evidence type="ECO:0000313" key="5">
    <source>
        <dbReference type="EMBL" id="CAL5226803.1"/>
    </source>
</evidence>
<dbReference type="Gene3D" id="3.40.710.10">
    <property type="entry name" value="DD-peptidase/beta-lactamase superfamily"/>
    <property type="match status" value="1"/>
</dbReference>
<dbReference type="PANTHER" id="PTHR18884">
    <property type="entry name" value="SEPTIN"/>
    <property type="match status" value="1"/>
</dbReference>
<dbReference type="InterPro" id="IPR027417">
    <property type="entry name" value="P-loop_NTPase"/>
</dbReference>
<dbReference type="PROSITE" id="PS51719">
    <property type="entry name" value="G_SEPTIN"/>
    <property type="match status" value="1"/>
</dbReference>
<dbReference type="Pfam" id="PF00144">
    <property type="entry name" value="Beta-lactamase"/>
    <property type="match status" value="1"/>
</dbReference>
<dbReference type="Gene3D" id="3.40.50.300">
    <property type="entry name" value="P-loop containing nucleotide triphosphate hydrolases"/>
    <property type="match status" value="1"/>
</dbReference>
<dbReference type="Pfam" id="PF00735">
    <property type="entry name" value="Septin"/>
    <property type="match status" value="1"/>
</dbReference>
<evidence type="ECO:0000313" key="6">
    <source>
        <dbReference type="Proteomes" id="UP001497392"/>
    </source>
</evidence>
<feature type="region of interest" description="Disordered" evidence="3">
    <location>
        <begin position="1"/>
        <end position="69"/>
    </location>
</feature>
<gene>
    <name evidence="5" type="primary">g9664</name>
    <name evidence="5" type="ORF">VP750_LOCUS8709</name>
</gene>
<dbReference type="SUPFAM" id="SSF56601">
    <property type="entry name" value="beta-lactamase/transpeptidase-like"/>
    <property type="match status" value="1"/>
</dbReference>
<protein>
    <submittedName>
        <fullName evidence="5">G9664 protein</fullName>
    </submittedName>
</protein>
<dbReference type="InterPro" id="IPR012338">
    <property type="entry name" value="Beta-lactam/transpept-like"/>
</dbReference>
<proteinExistence type="inferred from homology"/>
<dbReference type="InterPro" id="IPR030379">
    <property type="entry name" value="G_SEPTIN_dom"/>
</dbReference>
<sequence>MSEKEHHEEHDTQKEAEAPERRQDEHVNGDEDEFRVPSHKKKEVESKQDEEGANGLVNSEKEEDPTTHEVKYTTTVGNLNEAGGKSLLMGASPQLAQDVRAAFAAVPRVKPTWTERHLKIMVVGESGLGKTTFIQNLLGPYAQQPDLAVNGVRGPEALRTFEHAPEKMATTVEVQDNNSLTNFFYSVQDTPGYNTLEGTKEPILEHIRKQSAIYLTNEHERQRSNSATRFDDCRVDVALFFIAPHRLRPLDIEYITDLAELVPVVPVIAKADSMTVDELRQFRKYVRSELEQAGKHARRDLLHAFSEDALDAAGARRDAPPFAVIGSTTMDLSIGKFWPVRKYPWGTCEALSSAYSDVGALKRLIFEEGYEELKMETDKRYYAYRSEQLLDDPSLPITGRRGGIAEHLYKMGVHRPQSGKVDFIKDGLKKGLKYAVGGAVFYFAVSLALGGRDRVRHDLEVLKEEGTRAAKVTSRKAQDAGAVVADKVDDATSYMADKAQDVGGKALDKATDVAGSAKDYSVQKGKELGGAAADKAGELKETVQEKFMSEEALEEKRRELEERRKEEARKKRWGPFGIFPGGKTTDFLQRLADARVFSGTVAVQRGGSVVFNRGYGYAVEELYVPMKAEYIFPIGSQSKFFTAVAINQLAKQGFLKVSDLVAKHLDPADFPALGGKPWCPLLHGNETQGCQNVTLETLLTMMSGIFPQDMGSCDDIPAAEDWMPDEWYYKYRVKDLSLSYGDARDSFNNGSDRLVDLLNRIKTLEMPLLFRPNDGWCYEDANYNILGYIVEKYSNMSLGDYIQKNVLNPANLTDTFYWNGAPGTQPNGLRHQMLPIPGYIADFSGAAPPYHYDSSKRYSGWTGELAFSVGAAGAVFSTSADSLKWYSTVLSKPELLRLSKANIESMITPKLDHPLRYSNGTMKASMEEATVFAQGVSTYGSPNSSHGWAFTVNMRMWINERDVARSDGMAVFMNSTPHIPKGQNCSVVSPVDNGTLNLSNTVCGLTDDESSDLTDYIIGELTTIWNITGVYATPAASPIGGAR</sequence>
<evidence type="ECO:0000256" key="1">
    <source>
        <dbReference type="RuleBase" id="RU004560"/>
    </source>
</evidence>